<comment type="caution">
    <text evidence="1">The sequence shown here is derived from an EMBL/GenBank/DDBJ whole genome shotgun (WGS) entry which is preliminary data.</text>
</comment>
<reference evidence="1 2" key="1">
    <citation type="journal article" date="2015" name="Genome Announc.">
        <title>Expanding the biotechnology potential of lactobacilli through comparative genomics of 213 strains and associated genera.</title>
        <authorList>
            <person name="Sun Z."/>
            <person name="Harris H.M."/>
            <person name="McCann A."/>
            <person name="Guo C."/>
            <person name="Argimon S."/>
            <person name="Zhang W."/>
            <person name="Yang X."/>
            <person name="Jeffery I.B."/>
            <person name="Cooney J.C."/>
            <person name="Kagawa T.F."/>
            <person name="Liu W."/>
            <person name="Song Y."/>
            <person name="Salvetti E."/>
            <person name="Wrobel A."/>
            <person name="Rasinkangas P."/>
            <person name="Parkhill J."/>
            <person name="Rea M.C."/>
            <person name="O'Sullivan O."/>
            <person name="Ritari J."/>
            <person name="Douillard F.P."/>
            <person name="Paul Ross R."/>
            <person name="Yang R."/>
            <person name="Briner A.E."/>
            <person name="Felis G.E."/>
            <person name="de Vos W.M."/>
            <person name="Barrangou R."/>
            <person name="Klaenhammer T.R."/>
            <person name="Caufield P.W."/>
            <person name="Cui Y."/>
            <person name="Zhang H."/>
            <person name="O'Toole P.W."/>
        </authorList>
    </citation>
    <scope>NUCLEOTIDE SEQUENCE [LARGE SCALE GENOMIC DNA]</scope>
    <source>
        <strain evidence="1 2">DSM 16982</strain>
    </source>
</reference>
<name>A0A0R1WQW1_9LACO</name>
<gene>
    <name evidence="1" type="ORF">FD31_GL002666</name>
</gene>
<dbReference type="AlphaFoldDB" id="A0A0R1WQW1"/>
<dbReference type="Proteomes" id="UP000051302">
    <property type="component" value="Unassembled WGS sequence"/>
</dbReference>
<sequence length="68" mass="7447">MDMTTETIEKIQELSLEAAGEKIQIVDGQNYYIDGDGDLCLIVPKDLSDESIGLRTLTGLIALVKKYG</sequence>
<dbReference type="EMBL" id="AZFV01000009">
    <property type="protein sequence ID" value="KRM17475.1"/>
    <property type="molecule type" value="Genomic_DNA"/>
</dbReference>
<dbReference type="PATRIC" id="fig|1423774.3.peg.2775"/>
<evidence type="ECO:0000313" key="1">
    <source>
        <dbReference type="EMBL" id="KRM17475.1"/>
    </source>
</evidence>
<protein>
    <submittedName>
        <fullName evidence="1">Uncharacterized protein</fullName>
    </submittedName>
</protein>
<dbReference type="STRING" id="1423774.FD31_GL002666"/>
<evidence type="ECO:0000313" key="2">
    <source>
        <dbReference type="Proteomes" id="UP000051302"/>
    </source>
</evidence>
<organism evidence="1 2">
    <name type="scientific">Companilactobacillus nantensis DSM 16982</name>
    <dbReference type="NCBI Taxonomy" id="1423774"/>
    <lineage>
        <taxon>Bacteria</taxon>
        <taxon>Bacillati</taxon>
        <taxon>Bacillota</taxon>
        <taxon>Bacilli</taxon>
        <taxon>Lactobacillales</taxon>
        <taxon>Lactobacillaceae</taxon>
        <taxon>Companilactobacillus</taxon>
    </lineage>
</organism>
<accession>A0A0R1WQW1</accession>
<keyword evidence="2" id="KW-1185">Reference proteome</keyword>
<proteinExistence type="predicted"/>